<organism evidence="7 8">
    <name type="scientific">Nocardiopsis changdeensis</name>
    <dbReference type="NCBI Taxonomy" id="2831969"/>
    <lineage>
        <taxon>Bacteria</taxon>
        <taxon>Bacillati</taxon>
        <taxon>Actinomycetota</taxon>
        <taxon>Actinomycetes</taxon>
        <taxon>Streptosporangiales</taxon>
        <taxon>Nocardiopsidaceae</taxon>
        <taxon>Nocardiopsis</taxon>
    </lineage>
</organism>
<evidence type="ECO:0000256" key="5">
    <source>
        <dbReference type="ARBA" id="ARBA00023136"/>
    </source>
</evidence>
<feature type="transmembrane region" description="Helical" evidence="6">
    <location>
        <begin position="82"/>
        <end position="100"/>
    </location>
</feature>
<evidence type="ECO:0000313" key="7">
    <source>
        <dbReference type="EMBL" id="QUX20377.1"/>
    </source>
</evidence>
<feature type="transmembrane region" description="Helical" evidence="6">
    <location>
        <begin position="45"/>
        <end position="70"/>
    </location>
</feature>
<evidence type="ECO:0000256" key="3">
    <source>
        <dbReference type="ARBA" id="ARBA00022692"/>
    </source>
</evidence>
<feature type="transmembrane region" description="Helical" evidence="6">
    <location>
        <begin position="159"/>
        <end position="178"/>
    </location>
</feature>
<keyword evidence="5 6" id="KW-0472">Membrane</keyword>
<dbReference type="Pfam" id="PF06081">
    <property type="entry name" value="ArAE_1"/>
    <property type="match status" value="1"/>
</dbReference>
<keyword evidence="8" id="KW-1185">Reference proteome</keyword>
<evidence type="ECO:0008006" key="9">
    <source>
        <dbReference type="Google" id="ProtNLM"/>
    </source>
</evidence>
<evidence type="ECO:0000256" key="6">
    <source>
        <dbReference type="SAM" id="Phobius"/>
    </source>
</evidence>
<keyword evidence="3 6" id="KW-0812">Transmembrane</keyword>
<protein>
    <recommendedName>
        <fullName evidence="9">FUSC family protein</fullName>
    </recommendedName>
</protein>
<comment type="subcellular location">
    <subcellularLocation>
        <location evidence="1">Cell membrane</location>
        <topology evidence="1">Multi-pass membrane protein</topology>
    </subcellularLocation>
</comment>
<gene>
    <name evidence="7" type="ORF">KGD84_17805</name>
</gene>
<proteinExistence type="predicted"/>
<evidence type="ECO:0000256" key="1">
    <source>
        <dbReference type="ARBA" id="ARBA00004651"/>
    </source>
</evidence>
<accession>A0ABX8BH73</accession>
<dbReference type="Proteomes" id="UP000676079">
    <property type="component" value="Chromosome"/>
</dbReference>
<sequence length="397" mass="42790">MTRDVRGTERLPARAARRARRALTRGTPERETAVLVLKAALAATLSWLVSFGLIKATTPAFAPFAALLMVETTLYRSLLRSLRMLGAVLLGLALTTVLAILAGPGYAVFALAALAALLIGRWRRLGDQGNQVATAAFFAFSVFVSLNGAQAVVSQAAEIFAVVLIGAGIGVAVNLLLLPPLRLRGAAAAVASLAGGLRGLCQDMGDALREGRPDRDTARRWGERTDELLRSARQAREATGTARESIIYNPRRLLHSGTLHVSDHDRLVDALERAAHQTASIARSLTYSPQDDEETGPAMMARCGDLLLTTAEAWRVLEEWEDTEVPGWDPPVEGFHTAVERTDRSERELERHCRSGGGPPLDDPSLPYGVLLVESVRLLDELRSVDEVLAASVPSSR</sequence>
<reference evidence="7 8" key="1">
    <citation type="submission" date="2021-05" db="EMBL/GenBank/DDBJ databases">
        <title>Direct Submission.</title>
        <authorList>
            <person name="Li K."/>
            <person name="Gao J."/>
        </authorList>
    </citation>
    <scope>NUCLEOTIDE SEQUENCE [LARGE SCALE GENOMIC DNA]</scope>
    <source>
        <strain evidence="7 8">Mg02</strain>
    </source>
</reference>
<evidence type="ECO:0000256" key="4">
    <source>
        <dbReference type="ARBA" id="ARBA00022989"/>
    </source>
</evidence>
<keyword evidence="2" id="KW-1003">Cell membrane</keyword>
<evidence type="ECO:0000256" key="2">
    <source>
        <dbReference type="ARBA" id="ARBA00022475"/>
    </source>
</evidence>
<name>A0ABX8BH73_9ACTN</name>
<dbReference type="EMBL" id="CP074133">
    <property type="protein sequence ID" value="QUX20377.1"/>
    <property type="molecule type" value="Genomic_DNA"/>
</dbReference>
<evidence type="ECO:0000313" key="8">
    <source>
        <dbReference type="Proteomes" id="UP000676079"/>
    </source>
</evidence>
<dbReference type="InterPro" id="IPR010343">
    <property type="entry name" value="ArAE_1"/>
</dbReference>
<feature type="transmembrane region" description="Helical" evidence="6">
    <location>
        <begin position="134"/>
        <end position="153"/>
    </location>
</feature>
<dbReference type="RefSeq" id="WP_220561572.1">
    <property type="nucleotide sequence ID" value="NZ_CP074133.1"/>
</dbReference>
<keyword evidence="4 6" id="KW-1133">Transmembrane helix</keyword>